<dbReference type="SUPFAM" id="SSF53254">
    <property type="entry name" value="Phosphoglycerate mutase-like"/>
    <property type="match status" value="1"/>
</dbReference>
<sequence>MKTLTLLRHAKSGWDDPVARDFDRPLNGKGRRAAAMMGRHMRGLGLAFDHVIASPAVRVVETLSEIEAGYGSALAPAWDRRLYLASAATILDAIQELPDAAADVLLIGHNPGLEDLVLLLVPDAEGDALRDAVEVKYPTATLARMTFDVAAWTGVKANGATLAAFVRPRDLDAALGPDGD</sequence>
<dbReference type="RefSeq" id="WP_304559818.1">
    <property type="nucleotide sequence ID" value="NZ_JAUQSZ010000002.1"/>
</dbReference>
<dbReference type="Proteomes" id="UP001176468">
    <property type="component" value="Unassembled WGS sequence"/>
</dbReference>
<name>A0ABT8ZVW0_9SPHN</name>
<dbReference type="CDD" id="cd07067">
    <property type="entry name" value="HP_PGM_like"/>
    <property type="match status" value="1"/>
</dbReference>
<dbReference type="Gene3D" id="3.40.50.1240">
    <property type="entry name" value="Phosphoglycerate mutase-like"/>
    <property type="match status" value="1"/>
</dbReference>
<evidence type="ECO:0000313" key="2">
    <source>
        <dbReference type="Proteomes" id="UP001176468"/>
    </source>
</evidence>
<comment type="caution">
    <text evidence="1">The sequence shown here is derived from an EMBL/GenBank/DDBJ whole genome shotgun (WGS) entry which is preliminary data.</text>
</comment>
<organism evidence="1 2">
    <name type="scientific">Sphingomonas immobilis</name>
    <dbReference type="NCBI Taxonomy" id="3063997"/>
    <lineage>
        <taxon>Bacteria</taxon>
        <taxon>Pseudomonadati</taxon>
        <taxon>Pseudomonadota</taxon>
        <taxon>Alphaproteobacteria</taxon>
        <taxon>Sphingomonadales</taxon>
        <taxon>Sphingomonadaceae</taxon>
        <taxon>Sphingomonas</taxon>
    </lineage>
</organism>
<proteinExistence type="predicted"/>
<dbReference type="InterPro" id="IPR029033">
    <property type="entry name" value="His_PPase_superfam"/>
</dbReference>
<dbReference type="SMART" id="SM00855">
    <property type="entry name" value="PGAM"/>
    <property type="match status" value="1"/>
</dbReference>
<dbReference type="EMBL" id="JAUQSZ010000002">
    <property type="protein sequence ID" value="MDO7841352.1"/>
    <property type="molecule type" value="Genomic_DNA"/>
</dbReference>
<reference evidence="1" key="1">
    <citation type="submission" date="2023-07" db="EMBL/GenBank/DDBJ databases">
        <authorList>
            <person name="Kim M.K."/>
        </authorList>
    </citation>
    <scope>NUCLEOTIDE SEQUENCE</scope>
    <source>
        <strain evidence="1">CA1-15</strain>
    </source>
</reference>
<gene>
    <name evidence="1" type="ORF">Q5H94_03365</name>
</gene>
<dbReference type="PANTHER" id="PTHR47623">
    <property type="entry name" value="OS09G0287300 PROTEIN"/>
    <property type="match status" value="1"/>
</dbReference>
<dbReference type="Pfam" id="PF00300">
    <property type="entry name" value="His_Phos_1"/>
    <property type="match status" value="1"/>
</dbReference>
<dbReference type="InterPro" id="IPR013078">
    <property type="entry name" value="His_Pase_superF_clade-1"/>
</dbReference>
<accession>A0ABT8ZVW0</accession>
<dbReference type="PANTHER" id="PTHR47623:SF1">
    <property type="entry name" value="OS09G0287300 PROTEIN"/>
    <property type="match status" value="1"/>
</dbReference>
<evidence type="ECO:0000313" key="1">
    <source>
        <dbReference type="EMBL" id="MDO7841352.1"/>
    </source>
</evidence>
<keyword evidence="2" id="KW-1185">Reference proteome</keyword>
<protein>
    <submittedName>
        <fullName evidence="1">Histidine phosphatase family protein</fullName>
    </submittedName>
</protein>